<dbReference type="AlphaFoldDB" id="A0A1N7U3S3"/>
<gene>
    <name evidence="1" type="ORF">PS417_07870</name>
</gene>
<evidence type="ECO:0000313" key="1">
    <source>
        <dbReference type="EMBL" id="AIB35496.1"/>
    </source>
</evidence>
<accession>A0A1N7U3S3</accession>
<dbReference type="EMBL" id="CP007637">
    <property type="protein sequence ID" value="AIB35496.1"/>
    <property type="molecule type" value="Genomic_DNA"/>
</dbReference>
<reference evidence="1 2" key="1">
    <citation type="submission" date="2014-05" db="EMBL/GenBank/DDBJ databases">
        <title>Pseudomonas simiae WCS417.</title>
        <authorList>
            <person name="Berendsen R.L."/>
        </authorList>
    </citation>
    <scope>NUCLEOTIDE SEQUENCE [LARGE SCALE GENOMIC DNA]</scope>
    <source>
        <strain evidence="1 2">WCS417</strain>
    </source>
</reference>
<protein>
    <submittedName>
        <fullName evidence="1">Uncharacterized protein</fullName>
    </submittedName>
</protein>
<sequence>MFGKQPVIKMRLSVARYLAWVFPVVIKEHDVYALSNGQNYISERNLMMLLHSNYMTHPEGYYHKRGFEKVWSLVDSIHDDDLFYHALGNEIAGIAWRQWFLDRLDKILIVYENAAEKYYWCLVAGDDLALMKFALSHMGKFKEILYGGSMKSLIQSFHDKKREEYIRRYRLINPERADILDECRTDSECDKFLKSDKDFMKVLRQRLMDAGKFESIDYLTGADLGQ</sequence>
<proteinExistence type="predicted"/>
<organism evidence="1 2">
    <name type="scientific">Pseudomonas simiae</name>
    <dbReference type="NCBI Taxonomy" id="321846"/>
    <lineage>
        <taxon>Bacteria</taxon>
        <taxon>Pseudomonadati</taxon>
        <taxon>Pseudomonadota</taxon>
        <taxon>Gammaproteobacteria</taxon>
        <taxon>Pseudomonadales</taxon>
        <taxon>Pseudomonadaceae</taxon>
        <taxon>Pseudomonas</taxon>
    </lineage>
</organism>
<evidence type="ECO:0000313" key="2">
    <source>
        <dbReference type="Proteomes" id="UP000027308"/>
    </source>
</evidence>
<dbReference type="Proteomes" id="UP000027308">
    <property type="component" value="Chromosome"/>
</dbReference>
<name>A0A1N7U3S3_9PSED</name>